<proteinExistence type="predicted"/>
<protein>
    <submittedName>
        <fullName evidence="1">Uncharacterized protein</fullName>
    </submittedName>
</protein>
<dbReference type="AlphaFoldDB" id="A0AAV8XCQ0"/>
<comment type="caution">
    <text evidence="1">The sequence shown here is derived from an EMBL/GenBank/DDBJ whole genome shotgun (WGS) entry which is preliminary data.</text>
</comment>
<evidence type="ECO:0000313" key="1">
    <source>
        <dbReference type="EMBL" id="KAJ8936176.1"/>
    </source>
</evidence>
<keyword evidence="2" id="KW-1185">Reference proteome</keyword>
<gene>
    <name evidence="1" type="ORF">NQ318_017056</name>
</gene>
<dbReference type="Proteomes" id="UP001162162">
    <property type="component" value="Unassembled WGS sequence"/>
</dbReference>
<dbReference type="EMBL" id="JAPWTK010000775">
    <property type="protein sequence ID" value="KAJ8936176.1"/>
    <property type="molecule type" value="Genomic_DNA"/>
</dbReference>
<name>A0AAV8XCQ0_9CUCU</name>
<evidence type="ECO:0000313" key="2">
    <source>
        <dbReference type="Proteomes" id="UP001162162"/>
    </source>
</evidence>
<accession>A0AAV8XCQ0</accession>
<reference evidence="1" key="1">
    <citation type="journal article" date="2023" name="Insect Mol. Biol.">
        <title>Genome sequencing provides insights into the evolution of gene families encoding plant cell wall-degrading enzymes in longhorned beetles.</title>
        <authorList>
            <person name="Shin N.R."/>
            <person name="Okamura Y."/>
            <person name="Kirsch R."/>
            <person name="Pauchet Y."/>
        </authorList>
    </citation>
    <scope>NUCLEOTIDE SEQUENCE</scope>
    <source>
        <strain evidence="1">AMC_N1</strain>
    </source>
</reference>
<sequence>MQPATATLLSFGLDSFTDLIFLKCILKYRHTKDATMPIVETNTTLRDAPPINYNAHVLIELLYRYWSTENKHLSIPVRTQYPEKLNVWVELHFVFLQTVMGRHFFPVPKGGRILNPALCIRAVRNKIAVSQYLVFPRHLFFLWFHGQTDNPCKFKDRAMSQENFDLVRYQAQQYEQILQFSIPTTVPRLRLHRAAKGIALDSKFEPLQVSPIHKTFPHLYGSPISSYLGSCYILLRTLGQSAPACFDDPAN</sequence>
<organism evidence="1 2">
    <name type="scientific">Aromia moschata</name>
    <dbReference type="NCBI Taxonomy" id="1265417"/>
    <lineage>
        <taxon>Eukaryota</taxon>
        <taxon>Metazoa</taxon>
        <taxon>Ecdysozoa</taxon>
        <taxon>Arthropoda</taxon>
        <taxon>Hexapoda</taxon>
        <taxon>Insecta</taxon>
        <taxon>Pterygota</taxon>
        <taxon>Neoptera</taxon>
        <taxon>Endopterygota</taxon>
        <taxon>Coleoptera</taxon>
        <taxon>Polyphaga</taxon>
        <taxon>Cucujiformia</taxon>
        <taxon>Chrysomeloidea</taxon>
        <taxon>Cerambycidae</taxon>
        <taxon>Cerambycinae</taxon>
        <taxon>Callichromatini</taxon>
        <taxon>Aromia</taxon>
    </lineage>
</organism>